<protein>
    <submittedName>
        <fullName evidence="2">Putative phage protein</fullName>
    </submittedName>
</protein>
<organism evidence="2 3">
    <name type="scientific">Tetragenococcus muriaticus 3MR10-3</name>
    <dbReference type="NCBI Taxonomy" id="1302648"/>
    <lineage>
        <taxon>Bacteria</taxon>
        <taxon>Bacillati</taxon>
        <taxon>Bacillota</taxon>
        <taxon>Bacilli</taxon>
        <taxon>Lactobacillales</taxon>
        <taxon>Enterococcaceae</taxon>
        <taxon>Tetragenococcus</taxon>
    </lineage>
</organism>
<comment type="caution">
    <text evidence="2">The sequence shown here is derived from an EMBL/GenBank/DDBJ whole genome shotgun (WGS) entry which is preliminary data.</text>
</comment>
<dbReference type="PATRIC" id="fig|1302648.3.peg.633"/>
<dbReference type="Proteomes" id="UP000029381">
    <property type="component" value="Unassembled WGS sequence"/>
</dbReference>
<reference evidence="2 3" key="1">
    <citation type="submission" date="2014-08" db="EMBL/GenBank/DDBJ databases">
        <title>Genome sequence of Tetragenococcus muriaticus.</title>
        <authorList>
            <person name="Chuea-nongthon C."/>
            <person name="Rodtong S."/>
            <person name="Yongsawatdigul J."/>
            <person name="Steele J.L."/>
            <person name="Liu X.-y."/>
            <person name="Speers J."/>
            <person name="Glasner J.D."/>
            <person name="Neeno-Eckwall E.C."/>
        </authorList>
    </citation>
    <scope>NUCLEOTIDE SEQUENCE [LARGE SCALE GENOMIC DNA]</scope>
    <source>
        <strain evidence="2 3">3MR10-3</strain>
    </source>
</reference>
<dbReference type="InterPro" id="IPR025272">
    <property type="entry name" value="SocA_Panacea"/>
</dbReference>
<evidence type="ECO:0000259" key="1">
    <source>
        <dbReference type="Pfam" id="PF13274"/>
    </source>
</evidence>
<evidence type="ECO:0000313" key="2">
    <source>
        <dbReference type="EMBL" id="KFN92190.1"/>
    </source>
</evidence>
<dbReference type="RefSeq" id="WP_231556749.1">
    <property type="nucleotide sequence ID" value="NZ_JPVT01000058.1"/>
</dbReference>
<proteinExistence type="predicted"/>
<keyword evidence="3" id="KW-1185">Reference proteome</keyword>
<evidence type="ECO:0000313" key="3">
    <source>
        <dbReference type="Proteomes" id="UP000029381"/>
    </source>
</evidence>
<dbReference type="EMBL" id="JPVT01000058">
    <property type="protein sequence ID" value="KFN92190.1"/>
    <property type="molecule type" value="Genomic_DNA"/>
</dbReference>
<gene>
    <name evidence="2" type="ORF">TMU3MR103_0651</name>
</gene>
<accession>A0A091C677</accession>
<feature type="domain" description="Antitoxin SocA-like Panacea" evidence="1">
    <location>
        <begin position="25"/>
        <end position="122"/>
    </location>
</feature>
<sequence>MEAKYNVYDIANWFLSKESMTPKKLQKMIYYAYAWYLTIANDPEGQVCSKLFDSRIEAWVHGPVIPEIYAKYKPYGYNEIDKFDEHETFDYNTENILDQVFKVYNDFDGNELESITHQELPWINARNGAEPLESSHNEIRDKDIIKCYSSRIAD</sequence>
<dbReference type="AlphaFoldDB" id="A0A091C677"/>
<name>A0A091C677_9ENTE</name>
<dbReference type="Pfam" id="PF13274">
    <property type="entry name" value="SocA_Panacea"/>
    <property type="match status" value="1"/>
</dbReference>